<name>X0T6J4_9ZZZZ</name>
<proteinExistence type="predicted"/>
<organism evidence="1">
    <name type="scientific">marine sediment metagenome</name>
    <dbReference type="NCBI Taxonomy" id="412755"/>
    <lineage>
        <taxon>unclassified sequences</taxon>
        <taxon>metagenomes</taxon>
        <taxon>ecological metagenomes</taxon>
    </lineage>
</organism>
<accession>X0T6J4</accession>
<reference evidence="1" key="1">
    <citation type="journal article" date="2014" name="Front. Microbiol.">
        <title>High frequency of phylogenetically diverse reductive dehalogenase-homologous genes in deep subseafloor sedimentary metagenomes.</title>
        <authorList>
            <person name="Kawai M."/>
            <person name="Futagami T."/>
            <person name="Toyoda A."/>
            <person name="Takaki Y."/>
            <person name="Nishi S."/>
            <person name="Hori S."/>
            <person name="Arai W."/>
            <person name="Tsubouchi T."/>
            <person name="Morono Y."/>
            <person name="Uchiyama I."/>
            <person name="Ito T."/>
            <person name="Fujiyama A."/>
            <person name="Inagaki F."/>
            <person name="Takami H."/>
        </authorList>
    </citation>
    <scope>NUCLEOTIDE SEQUENCE</scope>
    <source>
        <strain evidence="1">Expedition CK06-06</strain>
    </source>
</reference>
<gene>
    <name evidence="1" type="ORF">S01H1_04317</name>
</gene>
<sequence length="181" mass="21020">PGLMRHILSRLSTSMNLFLMVLVVMQVCLAYPAVRNEIFRQFSSSKSFGDLIRGRSEFEKAIIVGEPAAYMESLPYYVNNQIYIAREKCFGKYRDIGSDKLGLSLNELLKTAIKLKNEYGRPILLTIGHRLSDQGPFKIEYSYNNYFTYDSDSLREFRKHTSKVASFRQARLEKYDVFLLE</sequence>
<evidence type="ECO:0000313" key="1">
    <source>
        <dbReference type="EMBL" id="GAF83807.1"/>
    </source>
</evidence>
<protein>
    <submittedName>
        <fullName evidence="1">Uncharacterized protein</fullName>
    </submittedName>
</protein>
<comment type="caution">
    <text evidence="1">The sequence shown here is derived from an EMBL/GenBank/DDBJ whole genome shotgun (WGS) entry which is preliminary data.</text>
</comment>
<feature type="non-terminal residue" evidence="1">
    <location>
        <position position="1"/>
    </location>
</feature>
<dbReference type="EMBL" id="BARS01002287">
    <property type="protein sequence ID" value="GAF83807.1"/>
    <property type="molecule type" value="Genomic_DNA"/>
</dbReference>
<dbReference type="AlphaFoldDB" id="X0T6J4"/>